<dbReference type="Pfam" id="PF00583">
    <property type="entry name" value="Acetyltransf_1"/>
    <property type="match status" value="1"/>
</dbReference>
<dbReference type="PROSITE" id="PS51186">
    <property type="entry name" value="GNAT"/>
    <property type="match status" value="1"/>
</dbReference>
<gene>
    <name evidence="2" type="ORF">D3873_01255</name>
</gene>
<accession>A0A385YS71</accession>
<name>A0A385YS71_9BACL</name>
<sequence length="223" mass="25699">MYRKEQYVFLGNEPVKAIVRNYQKEDFSELMRVQRESFPPPFRQDLLWSEEQLESHLATYPEGSFCVEIEGEVVGSITGMKINFDSNSVSHSWEEVTNQGYIVSHDPDGDTLYVVDICVRPAYRKLDVGKMLLHAMYERVVYEGMTRVLGGGRMPGYSQYAEQATPEEYVERVVAGVWRDPVITFMLRCGRSPVAIVTNYLEDEASHNFGLLMEWRNPFITTT</sequence>
<dbReference type="EMBL" id="CP032418">
    <property type="protein sequence ID" value="AYC28562.1"/>
    <property type="molecule type" value="Genomic_DNA"/>
</dbReference>
<dbReference type="SUPFAM" id="SSF55729">
    <property type="entry name" value="Acyl-CoA N-acyltransferases (Nat)"/>
    <property type="match status" value="1"/>
</dbReference>
<dbReference type="RefSeq" id="WP_119882307.1">
    <property type="nucleotide sequence ID" value="NZ_CP032418.1"/>
</dbReference>
<evidence type="ECO:0000313" key="3">
    <source>
        <dbReference type="Proteomes" id="UP000265725"/>
    </source>
</evidence>
<keyword evidence="2" id="KW-0808">Transferase</keyword>
<dbReference type="InterPro" id="IPR000182">
    <property type="entry name" value="GNAT_dom"/>
</dbReference>
<proteinExistence type="predicted"/>
<protein>
    <submittedName>
        <fullName evidence="2">GNAT family N-acetyltransferase</fullName>
    </submittedName>
</protein>
<dbReference type="OrthoDB" id="9811121at2"/>
<dbReference type="Gene3D" id="3.40.630.30">
    <property type="match status" value="1"/>
</dbReference>
<keyword evidence="3" id="KW-1185">Reference proteome</keyword>
<dbReference type="GO" id="GO:0016747">
    <property type="term" value="F:acyltransferase activity, transferring groups other than amino-acyl groups"/>
    <property type="evidence" value="ECO:0007669"/>
    <property type="project" value="InterPro"/>
</dbReference>
<reference evidence="3" key="1">
    <citation type="submission" date="2018-09" db="EMBL/GenBank/DDBJ databases">
        <authorList>
            <person name="Zhu H."/>
        </authorList>
    </citation>
    <scope>NUCLEOTIDE SEQUENCE [LARGE SCALE GENOMIC DNA]</scope>
    <source>
        <strain evidence="3">K2R23-3</strain>
    </source>
</reference>
<evidence type="ECO:0000313" key="2">
    <source>
        <dbReference type="EMBL" id="AYC28562.1"/>
    </source>
</evidence>
<organism evidence="2 3">
    <name type="scientific">Paenisporosarcina cavernae</name>
    <dbReference type="NCBI Taxonomy" id="2320858"/>
    <lineage>
        <taxon>Bacteria</taxon>
        <taxon>Bacillati</taxon>
        <taxon>Bacillota</taxon>
        <taxon>Bacilli</taxon>
        <taxon>Bacillales</taxon>
        <taxon>Caryophanaceae</taxon>
        <taxon>Paenisporosarcina</taxon>
    </lineage>
</organism>
<dbReference type="InterPro" id="IPR016181">
    <property type="entry name" value="Acyl_CoA_acyltransferase"/>
</dbReference>
<evidence type="ECO:0000259" key="1">
    <source>
        <dbReference type="PROSITE" id="PS51186"/>
    </source>
</evidence>
<dbReference type="CDD" id="cd04301">
    <property type="entry name" value="NAT_SF"/>
    <property type="match status" value="1"/>
</dbReference>
<dbReference type="AlphaFoldDB" id="A0A385YS71"/>
<dbReference type="KEGG" id="paek:D3873_01255"/>
<dbReference type="Proteomes" id="UP000265725">
    <property type="component" value="Chromosome"/>
</dbReference>
<feature type="domain" description="N-acetyltransferase" evidence="1">
    <location>
        <begin position="17"/>
        <end position="218"/>
    </location>
</feature>